<dbReference type="InterPro" id="IPR029069">
    <property type="entry name" value="HotDog_dom_sf"/>
</dbReference>
<dbReference type="Gene3D" id="3.10.129.10">
    <property type="entry name" value="Hotdog Thioesterase"/>
    <property type="match status" value="1"/>
</dbReference>
<name>A0ABW8IGL3_9GAMM</name>
<evidence type="ECO:0000313" key="3">
    <source>
        <dbReference type="Proteomes" id="UP001620409"/>
    </source>
</evidence>
<protein>
    <submittedName>
        <fullName evidence="2">Beta-hydroxyacyl-ACP dehydratase</fullName>
    </submittedName>
</protein>
<organism evidence="2 3">
    <name type="scientific">Dyella humi</name>
    <dbReference type="NCBI Taxonomy" id="1770547"/>
    <lineage>
        <taxon>Bacteria</taxon>
        <taxon>Pseudomonadati</taxon>
        <taxon>Pseudomonadota</taxon>
        <taxon>Gammaproteobacteria</taxon>
        <taxon>Lysobacterales</taxon>
        <taxon>Rhodanobacteraceae</taxon>
        <taxon>Dyella</taxon>
    </lineage>
</organism>
<proteinExistence type="predicted"/>
<dbReference type="InterPro" id="IPR054545">
    <property type="entry name" value="ApeI-like"/>
</dbReference>
<evidence type="ECO:0000313" key="2">
    <source>
        <dbReference type="EMBL" id="MFK2854342.1"/>
    </source>
</evidence>
<dbReference type="SUPFAM" id="SSF54637">
    <property type="entry name" value="Thioesterase/thiol ester dehydrase-isomerase"/>
    <property type="match status" value="1"/>
</dbReference>
<dbReference type="Pfam" id="PF22818">
    <property type="entry name" value="ApeI-like"/>
    <property type="match status" value="1"/>
</dbReference>
<reference evidence="2 3" key="1">
    <citation type="submission" date="2020-10" db="EMBL/GenBank/DDBJ databases">
        <title>Phylogeny of dyella-like bacteria.</title>
        <authorList>
            <person name="Fu J."/>
        </authorList>
    </citation>
    <scope>NUCLEOTIDE SEQUENCE [LARGE SCALE GENOMIC DNA]</scope>
    <source>
        <strain evidence="2 3">DHG40</strain>
    </source>
</reference>
<dbReference type="Proteomes" id="UP001620409">
    <property type="component" value="Unassembled WGS sequence"/>
</dbReference>
<keyword evidence="3" id="KW-1185">Reference proteome</keyword>
<accession>A0ABW8IGL3</accession>
<feature type="domain" description="ApeI dehydratase-like" evidence="1">
    <location>
        <begin position="25"/>
        <end position="122"/>
    </location>
</feature>
<dbReference type="EMBL" id="JADIKI010000022">
    <property type="protein sequence ID" value="MFK2854342.1"/>
    <property type="molecule type" value="Genomic_DNA"/>
</dbReference>
<sequence>MAAAPTLARCSVSAARDPVLLGEREHDGVWTLELYVPPDLIYFPGHFPEAPVLPGVVQVAWALALAAKRLGTPPRCRVMEALKFQRLLRPGDHVELVLRHDKVRNKLHFAYRNGETAYSSGRLAWSAET</sequence>
<comment type="caution">
    <text evidence="2">The sequence shown here is derived from an EMBL/GenBank/DDBJ whole genome shotgun (WGS) entry which is preliminary data.</text>
</comment>
<gene>
    <name evidence="2" type="ORF">ISP18_07045</name>
</gene>
<evidence type="ECO:0000259" key="1">
    <source>
        <dbReference type="Pfam" id="PF22818"/>
    </source>
</evidence>